<reference evidence="6 7" key="1">
    <citation type="submission" date="2019-07" db="EMBL/GenBank/DDBJ databases">
        <title>Whole genome shotgun sequence of Skermanella aerolata NBRC 106429.</title>
        <authorList>
            <person name="Hosoyama A."/>
            <person name="Uohara A."/>
            <person name="Ohji S."/>
            <person name="Ichikawa N."/>
        </authorList>
    </citation>
    <scope>NUCLEOTIDE SEQUENCE [LARGE SCALE GENOMIC DNA]</scope>
    <source>
        <strain evidence="6 7">NBRC 106429</strain>
    </source>
</reference>
<evidence type="ECO:0000259" key="5">
    <source>
        <dbReference type="PROSITE" id="PS51063"/>
    </source>
</evidence>
<name>A0A512DRS0_9PROT</name>
<dbReference type="InterPro" id="IPR014710">
    <property type="entry name" value="RmlC-like_jellyroll"/>
</dbReference>
<dbReference type="SMART" id="SM00419">
    <property type="entry name" value="HTH_CRP"/>
    <property type="match status" value="1"/>
</dbReference>
<keyword evidence="2" id="KW-0238">DNA-binding</keyword>
<dbReference type="InterPro" id="IPR036390">
    <property type="entry name" value="WH_DNA-bd_sf"/>
</dbReference>
<dbReference type="Pfam" id="PF13545">
    <property type="entry name" value="HTH_Crp_2"/>
    <property type="match status" value="1"/>
</dbReference>
<dbReference type="InterPro" id="IPR018490">
    <property type="entry name" value="cNMP-bd_dom_sf"/>
</dbReference>
<sequence>MIDSATLTAIRHNPLLSGLDDAEQSVLVSLGATTRLPAGTVLYERGDAARHLFVVVEGTIALYVPDEPGTTVPLYPLSPGDSAGEESLAPDSHYDMSARVITDAVVFSIESRRLSRLLDQRFDLVLGMLVGMSTRLRGLVREITALKMASTAERLGIFLLELVEARASSRHEGKGDGRIVVTLPFSKQMLAQKLGMQPESLSRAFGKLRRFGVQGAGQTQVVIGDPAGLRAFCQPESPT</sequence>
<dbReference type="SMART" id="SM00100">
    <property type="entry name" value="cNMP"/>
    <property type="match status" value="1"/>
</dbReference>
<dbReference type="GO" id="GO:0005829">
    <property type="term" value="C:cytosol"/>
    <property type="evidence" value="ECO:0007669"/>
    <property type="project" value="TreeGrafter"/>
</dbReference>
<feature type="domain" description="Cyclic nucleotide-binding" evidence="4">
    <location>
        <begin position="15"/>
        <end position="118"/>
    </location>
</feature>
<dbReference type="PROSITE" id="PS51063">
    <property type="entry name" value="HTH_CRP_2"/>
    <property type="match status" value="1"/>
</dbReference>
<dbReference type="SUPFAM" id="SSF46785">
    <property type="entry name" value="Winged helix' DNA-binding domain"/>
    <property type="match status" value="1"/>
</dbReference>
<evidence type="ECO:0000259" key="4">
    <source>
        <dbReference type="PROSITE" id="PS50042"/>
    </source>
</evidence>
<evidence type="ECO:0000313" key="7">
    <source>
        <dbReference type="Proteomes" id="UP000321523"/>
    </source>
</evidence>
<feature type="domain" description="HTH crp-type" evidence="5">
    <location>
        <begin position="149"/>
        <end position="227"/>
    </location>
</feature>
<dbReference type="Gene3D" id="1.10.10.10">
    <property type="entry name" value="Winged helix-like DNA-binding domain superfamily/Winged helix DNA-binding domain"/>
    <property type="match status" value="1"/>
</dbReference>
<dbReference type="SUPFAM" id="SSF51206">
    <property type="entry name" value="cAMP-binding domain-like"/>
    <property type="match status" value="1"/>
</dbReference>
<keyword evidence="3" id="KW-0804">Transcription</keyword>
<comment type="caution">
    <text evidence="6">The sequence shown here is derived from an EMBL/GenBank/DDBJ whole genome shotgun (WGS) entry which is preliminary data.</text>
</comment>
<dbReference type="InterPro" id="IPR000595">
    <property type="entry name" value="cNMP-bd_dom"/>
</dbReference>
<keyword evidence="7" id="KW-1185">Reference proteome</keyword>
<dbReference type="CDD" id="cd00038">
    <property type="entry name" value="CAP_ED"/>
    <property type="match status" value="1"/>
</dbReference>
<keyword evidence="1" id="KW-0805">Transcription regulation</keyword>
<gene>
    <name evidence="6" type="ORF">SAE02_32730</name>
</gene>
<accession>A0A512DRS0</accession>
<dbReference type="GO" id="GO:0003677">
    <property type="term" value="F:DNA binding"/>
    <property type="evidence" value="ECO:0007669"/>
    <property type="project" value="UniProtKB-KW"/>
</dbReference>
<dbReference type="PROSITE" id="PS50042">
    <property type="entry name" value="CNMP_BINDING_3"/>
    <property type="match status" value="1"/>
</dbReference>
<evidence type="ECO:0000256" key="1">
    <source>
        <dbReference type="ARBA" id="ARBA00023015"/>
    </source>
</evidence>
<dbReference type="InterPro" id="IPR036388">
    <property type="entry name" value="WH-like_DNA-bd_sf"/>
</dbReference>
<dbReference type="Proteomes" id="UP000321523">
    <property type="component" value="Unassembled WGS sequence"/>
</dbReference>
<dbReference type="GO" id="GO:0003700">
    <property type="term" value="F:DNA-binding transcription factor activity"/>
    <property type="evidence" value="ECO:0007669"/>
    <property type="project" value="TreeGrafter"/>
</dbReference>
<protein>
    <submittedName>
        <fullName evidence="6">Crp/Fnr family transcriptional regulator</fullName>
    </submittedName>
</protein>
<dbReference type="Pfam" id="PF00027">
    <property type="entry name" value="cNMP_binding"/>
    <property type="match status" value="1"/>
</dbReference>
<evidence type="ECO:0000313" key="6">
    <source>
        <dbReference type="EMBL" id="GEO39125.1"/>
    </source>
</evidence>
<dbReference type="OrthoDB" id="190787at2"/>
<evidence type="ECO:0000256" key="2">
    <source>
        <dbReference type="ARBA" id="ARBA00023125"/>
    </source>
</evidence>
<evidence type="ECO:0000256" key="3">
    <source>
        <dbReference type="ARBA" id="ARBA00023163"/>
    </source>
</evidence>
<dbReference type="AlphaFoldDB" id="A0A512DRS0"/>
<dbReference type="InterPro" id="IPR050397">
    <property type="entry name" value="Env_Response_Regulators"/>
</dbReference>
<proteinExistence type="predicted"/>
<dbReference type="Gene3D" id="2.60.120.10">
    <property type="entry name" value="Jelly Rolls"/>
    <property type="match status" value="1"/>
</dbReference>
<dbReference type="PANTHER" id="PTHR24567:SF26">
    <property type="entry name" value="REGULATORY PROTEIN YEIL"/>
    <property type="match status" value="1"/>
</dbReference>
<organism evidence="6 7">
    <name type="scientific">Skermanella aerolata</name>
    <dbReference type="NCBI Taxonomy" id="393310"/>
    <lineage>
        <taxon>Bacteria</taxon>
        <taxon>Pseudomonadati</taxon>
        <taxon>Pseudomonadota</taxon>
        <taxon>Alphaproteobacteria</taxon>
        <taxon>Rhodospirillales</taxon>
        <taxon>Azospirillaceae</taxon>
        <taxon>Skermanella</taxon>
    </lineage>
</organism>
<dbReference type="EMBL" id="BJYZ01000014">
    <property type="protein sequence ID" value="GEO39125.1"/>
    <property type="molecule type" value="Genomic_DNA"/>
</dbReference>
<dbReference type="PANTHER" id="PTHR24567">
    <property type="entry name" value="CRP FAMILY TRANSCRIPTIONAL REGULATORY PROTEIN"/>
    <property type="match status" value="1"/>
</dbReference>
<dbReference type="InterPro" id="IPR012318">
    <property type="entry name" value="HTH_CRP"/>
</dbReference>
<dbReference type="RefSeq" id="WP_052831846.1">
    <property type="nucleotide sequence ID" value="NZ_BJYZ01000014.1"/>
</dbReference>